<sequence length="352" mass="40237">MSKSLENKEFGVKEIARLANVSIATVDRVLHNRKGVSEATKKRINDIIKEFDYKPNIIASRLASKRTSTFAVLIPSSTETGFWEAPLSGIDRASKNLKQYGITVRKFFFDLNDKNSFLKQVAEIMQLQIDGILVAPSFIEEATQLASICGERKIPYVFINSDVPGQNSVCYIGPHLFCSGYQAAQLMDFAVKSGKILVINVSKELDQYHHLLRKEEGFRAYFEKNNRKLEILKIDIKKTDASSIAFALDEVLTKEKGVEGVFVTNSRVSSVAHYFEQKGMDKVLIGYDFLKENIKYLELGLIQFLICQKPEEQGYRGIMTLHRYADLNERNIEDQFMPIDIVTKENYRFYHN</sequence>
<dbReference type="InterPro" id="IPR000843">
    <property type="entry name" value="HTH_LacI"/>
</dbReference>
<dbReference type="Pfam" id="PF00356">
    <property type="entry name" value="LacI"/>
    <property type="match status" value="1"/>
</dbReference>
<dbReference type="EMBL" id="FOAF01000002">
    <property type="protein sequence ID" value="SEL47722.1"/>
    <property type="molecule type" value="Genomic_DNA"/>
</dbReference>
<proteinExistence type="predicted"/>
<keyword evidence="6" id="KW-1185">Reference proteome</keyword>
<name>A0A1H7QIE7_OLID1</name>
<keyword evidence="1" id="KW-0805">Transcription regulation</keyword>
<protein>
    <submittedName>
        <fullName evidence="5">Transcriptional regulator, LacI family</fullName>
    </submittedName>
</protein>
<keyword evidence="2" id="KW-0238">DNA-binding</keyword>
<dbReference type="PANTHER" id="PTHR30146:SF144">
    <property type="entry name" value="LACI-FAMILY TRANSCRIPTION REGULATOR"/>
    <property type="match status" value="1"/>
</dbReference>
<dbReference type="PANTHER" id="PTHR30146">
    <property type="entry name" value="LACI-RELATED TRANSCRIPTIONAL REPRESSOR"/>
    <property type="match status" value="1"/>
</dbReference>
<dbReference type="Gene3D" id="3.40.50.2300">
    <property type="match status" value="2"/>
</dbReference>
<dbReference type="InterPro" id="IPR010982">
    <property type="entry name" value="Lambda_DNA-bd_dom_sf"/>
</dbReference>
<evidence type="ECO:0000256" key="2">
    <source>
        <dbReference type="ARBA" id="ARBA00023125"/>
    </source>
</evidence>
<dbReference type="STRING" id="407022.SAMN05661044_02605"/>
<dbReference type="Pfam" id="PF13407">
    <property type="entry name" value="Peripla_BP_4"/>
    <property type="match status" value="1"/>
</dbReference>
<evidence type="ECO:0000313" key="6">
    <source>
        <dbReference type="Proteomes" id="UP000199421"/>
    </source>
</evidence>
<dbReference type="InterPro" id="IPR025997">
    <property type="entry name" value="SBP_2_dom"/>
</dbReference>
<dbReference type="GO" id="GO:0000976">
    <property type="term" value="F:transcription cis-regulatory region binding"/>
    <property type="evidence" value="ECO:0007669"/>
    <property type="project" value="TreeGrafter"/>
</dbReference>
<dbReference type="PROSITE" id="PS00356">
    <property type="entry name" value="HTH_LACI_1"/>
    <property type="match status" value="1"/>
</dbReference>
<dbReference type="CDD" id="cd01392">
    <property type="entry name" value="HTH_LacI"/>
    <property type="match status" value="1"/>
</dbReference>
<evidence type="ECO:0000256" key="1">
    <source>
        <dbReference type="ARBA" id="ARBA00023015"/>
    </source>
</evidence>
<dbReference type="AlphaFoldDB" id="A0A1H7QIE7"/>
<evidence type="ECO:0000259" key="4">
    <source>
        <dbReference type="PROSITE" id="PS50932"/>
    </source>
</evidence>
<accession>A0A1H7QIE7</accession>
<dbReference type="SUPFAM" id="SSF47413">
    <property type="entry name" value="lambda repressor-like DNA-binding domains"/>
    <property type="match status" value="1"/>
</dbReference>
<dbReference type="RefSeq" id="WP_093324875.1">
    <property type="nucleotide sequence ID" value="NZ_FOAF01000002.1"/>
</dbReference>
<organism evidence="5 6">
    <name type="scientific">Olivibacter domesticus</name>
    <name type="common">Pseudosphingobacterium domesticum</name>
    <dbReference type="NCBI Taxonomy" id="407022"/>
    <lineage>
        <taxon>Bacteria</taxon>
        <taxon>Pseudomonadati</taxon>
        <taxon>Bacteroidota</taxon>
        <taxon>Sphingobacteriia</taxon>
        <taxon>Sphingobacteriales</taxon>
        <taxon>Sphingobacteriaceae</taxon>
        <taxon>Olivibacter</taxon>
    </lineage>
</organism>
<evidence type="ECO:0000256" key="3">
    <source>
        <dbReference type="ARBA" id="ARBA00023163"/>
    </source>
</evidence>
<dbReference type="InterPro" id="IPR028082">
    <property type="entry name" value="Peripla_BP_I"/>
</dbReference>
<reference evidence="6" key="1">
    <citation type="submission" date="2016-10" db="EMBL/GenBank/DDBJ databases">
        <authorList>
            <person name="Varghese N."/>
            <person name="Submissions S."/>
        </authorList>
    </citation>
    <scope>NUCLEOTIDE SEQUENCE [LARGE SCALE GENOMIC DNA]</scope>
    <source>
        <strain evidence="6">DSM 18733</strain>
    </source>
</reference>
<evidence type="ECO:0000313" key="5">
    <source>
        <dbReference type="EMBL" id="SEL47722.1"/>
    </source>
</evidence>
<dbReference type="CDD" id="cd06307">
    <property type="entry name" value="PBP1_sugar_binding"/>
    <property type="match status" value="1"/>
</dbReference>
<dbReference type="PROSITE" id="PS50932">
    <property type="entry name" value="HTH_LACI_2"/>
    <property type="match status" value="1"/>
</dbReference>
<feature type="domain" description="HTH lacI-type" evidence="4">
    <location>
        <begin position="13"/>
        <end position="64"/>
    </location>
</feature>
<keyword evidence="3" id="KW-0804">Transcription</keyword>
<dbReference type="SMART" id="SM00354">
    <property type="entry name" value="HTH_LACI"/>
    <property type="match status" value="1"/>
</dbReference>
<dbReference type="Proteomes" id="UP000199421">
    <property type="component" value="Unassembled WGS sequence"/>
</dbReference>
<dbReference type="SUPFAM" id="SSF53822">
    <property type="entry name" value="Periplasmic binding protein-like I"/>
    <property type="match status" value="1"/>
</dbReference>
<gene>
    <name evidence="5" type="ORF">SAMN05661044_02605</name>
</gene>
<dbReference type="GO" id="GO:0003700">
    <property type="term" value="F:DNA-binding transcription factor activity"/>
    <property type="evidence" value="ECO:0007669"/>
    <property type="project" value="TreeGrafter"/>
</dbReference>
<dbReference type="Gene3D" id="1.10.260.40">
    <property type="entry name" value="lambda repressor-like DNA-binding domains"/>
    <property type="match status" value="1"/>
</dbReference>
<dbReference type="OrthoDB" id="628703at2"/>